<comment type="similarity">
    <text evidence="1">Belongs to the UPF0213 family.</text>
</comment>
<evidence type="ECO:0000259" key="2">
    <source>
        <dbReference type="PROSITE" id="PS50164"/>
    </source>
</evidence>
<dbReference type="Proteomes" id="UP000251692">
    <property type="component" value="Unassembled WGS sequence"/>
</dbReference>
<gene>
    <name evidence="3" type="ORF">DP923_14315</name>
</gene>
<name>A0A364RC56_9BACT</name>
<reference evidence="3 4" key="2">
    <citation type="submission" date="2018-07" db="EMBL/GenBank/DDBJ databases">
        <title>Pontibacter sp. 2b14 genomic sequence and assembly.</title>
        <authorList>
            <person name="Du Z.-J."/>
        </authorList>
    </citation>
    <scope>NUCLEOTIDE SEQUENCE [LARGE SCALE GENOMIC DNA]</scope>
    <source>
        <strain evidence="3 4">2b14</strain>
    </source>
</reference>
<dbReference type="PROSITE" id="PS50164">
    <property type="entry name" value="GIY_YIG"/>
    <property type="match status" value="1"/>
</dbReference>
<dbReference type="PANTHER" id="PTHR34477:SF5">
    <property type="entry name" value="BSL5627 PROTEIN"/>
    <property type="match status" value="1"/>
</dbReference>
<dbReference type="InterPro" id="IPR035901">
    <property type="entry name" value="GIY-YIG_endonuc_sf"/>
</dbReference>
<dbReference type="PANTHER" id="PTHR34477">
    <property type="entry name" value="UPF0213 PROTEIN YHBQ"/>
    <property type="match status" value="1"/>
</dbReference>
<evidence type="ECO:0000313" key="4">
    <source>
        <dbReference type="Proteomes" id="UP000251692"/>
    </source>
</evidence>
<dbReference type="EMBL" id="QMDV01000004">
    <property type="protein sequence ID" value="RAU81862.1"/>
    <property type="molecule type" value="Genomic_DNA"/>
</dbReference>
<organism evidence="3 4">
    <name type="scientific">Pontibacter arcticus</name>
    <dbReference type="NCBI Taxonomy" id="2080288"/>
    <lineage>
        <taxon>Bacteria</taxon>
        <taxon>Pseudomonadati</taxon>
        <taxon>Bacteroidota</taxon>
        <taxon>Cytophagia</taxon>
        <taxon>Cytophagales</taxon>
        <taxon>Hymenobacteraceae</taxon>
        <taxon>Pontibacter</taxon>
    </lineage>
</organism>
<protein>
    <submittedName>
        <fullName evidence="3">GIY-YIG nuclease family protein</fullName>
    </submittedName>
</protein>
<dbReference type="InterPro" id="IPR000305">
    <property type="entry name" value="GIY-YIG_endonuc"/>
</dbReference>
<dbReference type="AlphaFoldDB" id="A0A364RC56"/>
<keyword evidence="4" id="KW-1185">Reference proteome</keyword>
<dbReference type="Pfam" id="PF01541">
    <property type="entry name" value="GIY-YIG"/>
    <property type="match status" value="1"/>
</dbReference>
<evidence type="ECO:0000313" key="3">
    <source>
        <dbReference type="EMBL" id="RAU81862.1"/>
    </source>
</evidence>
<dbReference type="OrthoDB" id="1495241at2"/>
<dbReference type="SUPFAM" id="SSF82771">
    <property type="entry name" value="GIY-YIG endonuclease"/>
    <property type="match status" value="1"/>
</dbReference>
<dbReference type="SMART" id="SM00465">
    <property type="entry name" value="GIYc"/>
    <property type="match status" value="1"/>
</dbReference>
<proteinExistence type="inferred from homology"/>
<dbReference type="CDD" id="cd10448">
    <property type="entry name" value="GIY-YIG_unchar_3"/>
    <property type="match status" value="1"/>
</dbReference>
<comment type="caution">
    <text evidence="3">The sequence shown here is derived from an EMBL/GenBank/DDBJ whole genome shotgun (WGS) entry which is preliminary data.</text>
</comment>
<dbReference type="InterPro" id="IPR050190">
    <property type="entry name" value="UPF0213_domain"/>
</dbReference>
<reference evidence="3 4" key="1">
    <citation type="submission" date="2018-06" db="EMBL/GenBank/DDBJ databases">
        <authorList>
            <person name="Liu Z.-W."/>
        </authorList>
    </citation>
    <scope>NUCLEOTIDE SEQUENCE [LARGE SCALE GENOMIC DNA]</scope>
    <source>
        <strain evidence="3 4">2b14</strain>
    </source>
</reference>
<evidence type="ECO:0000256" key="1">
    <source>
        <dbReference type="ARBA" id="ARBA00007435"/>
    </source>
</evidence>
<dbReference type="Gene3D" id="3.40.1440.10">
    <property type="entry name" value="GIY-YIG endonuclease"/>
    <property type="match status" value="1"/>
</dbReference>
<dbReference type="RefSeq" id="WP_112306540.1">
    <property type="nucleotide sequence ID" value="NZ_QMDV01000004.1"/>
</dbReference>
<sequence>MPSHNYFTYITTNPKRTTFYIGVTNDLVRRLREHFENDGNSKTFAGKYYCYNLIYYERFTQVEHAIAQEKELKKWSRSKKEALVKASNPFMKFLNHEIQDDQD</sequence>
<feature type="domain" description="GIY-YIG" evidence="2">
    <location>
        <begin position="4"/>
        <end position="82"/>
    </location>
</feature>
<accession>A0A364RC56</accession>